<evidence type="ECO:0000313" key="1">
    <source>
        <dbReference type="EMBL" id="CRL10940.1"/>
    </source>
</evidence>
<dbReference type="STRING" id="481446.NIT7645_02001"/>
<organism evidence="1 2">
    <name type="scientific">Phaeobacter italicus</name>
    <dbReference type="NCBI Taxonomy" id="481446"/>
    <lineage>
        <taxon>Bacteria</taxon>
        <taxon>Pseudomonadati</taxon>
        <taxon>Pseudomonadota</taxon>
        <taxon>Alphaproteobacteria</taxon>
        <taxon>Rhodobacterales</taxon>
        <taxon>Roseobacteraceae</taxon>
        <taxon>Phaeobacter</taxon>
    </lineage>
</organism>
<dbReference type="Pfam" id="PF11316">
    <property type="entry name" value="Rhamno_transf"/>
    <property type="match status" value="1"/>
</dbReference>
<dbReference type="Proteomes" id="UP000043764">
    <property type="component" value="Unassembled WGS sequence"/>
</dbReference>
<accession>A0A0H5DHI1</accession>
<dbReference type="EMBL" id="CVRL01000021">
    <property type="protein sequence ID" value="CRL10940.1"/>
    <property type="molecule type" value="Genomic_DNA"/>
</dbReference>
<protein>
    <recommendedName>
        <fullName evidence="3">Rhamnosyl transferase</fullName>
    </recommendedName>
</protein>
<dbReference type="AlphaFoldDB" id="A0A0H5DHI1"/>
<name>A0A0H5DHI1_9RHOB</name>
<dbReference type="RefSeq" id="WP_050673269.1">
    <property type="nucleotide sequence ID" value="NZ_CVRL01000021.1"/>
</dbReference>
<gene>
    <name evidence="1" type="ORF">NIT7321_01788</name>
</gene>
<evidence type="ECO:0008006" key="3">
    <source>
        <dbReference type="Google" id="ProtNLM"/>
    </source>
</evidence>
<keyword evidence="2" id="KW-1185">Reference proteome</keyword>
<evidence type="ECO:0000313" key="2">
    <source>
        <dbReference type="Proteomes" id="UP000043764"/>
    </source>
</evidence>
<reference evidence="2" key="1">
    <citation type="submission" date="2015-05" db="EMBL/GenBank/DDBJ databases">
        <authorList>
            <person name="Rodrigo-Torres Lidia"/>
            <person name="Arahal R.David."/>
        </authorList>
    </citation>
    <scope>NUCLEOTIDE SEQUENCE [LARGE SCALE GENOMIC DNA]</scope>
    <source>
        <strain evidence="2">CECT 7321</strain>
    </source>
</reference>
<sequence>MQVIGLCRFSYPAVGGFQVEHDSIEERIAYLYAEERMEERFHLMETVALPCLREQTDPDFTLVTLVGDSLPDRYRNRLEALVADMPQVEIVAAAPGRHRDVMKQVLNDARRNPDAPCLQFRHDDDDAVSVDFVERLRQTVRDCSGLIANHQTVAIDFCQGYVARLEDNGIHAALGHHPYFVAALGMYVAPGCRQTIMNFAHHRLARFMPTITLPDAPMFVRTLNGHNDSRQKGAKEPDLLRLDAAGLAEFDARFAIRR</sequence>
<dbReference type="InterPro" id="IPR021466">
    <property type="entry name" value="Put_rhamnosyl_transferase"/>
</dbReference>
<proteinExistence type="predicted"/>